<organism evidence="1 2">
    <name type="scientific">Gambusia affinis</name>
    <name type="common">Western mosquitofish</name>
    <name type="synonym">Heterandria affinis</name>
    <dbReference type="NCBI Taxonomy" id="33528"/>
    <lineage>
        <taxon>Eukaryota</taxon>
        <taxon>Metazoa</taxon>
        <taxon>Chordata</taxon>
        <taxon>Craniata</taxon>
        <taxon>Vertebrata</taxon>
        <taxon>Euteleostomi</taxon>
        <taxon>Actinopterygii</taxon>
        <taxon>Neopterygii</taxon>
        <taxon>Teleostei</taxon>
        <taxon>Neoteleostei</taxon>
        <taxon>Acanthomorphata</taxon>
        <taxon>Ovalentaria</taxon>
        <taxon>Atherinomorphae</taxon>
        <taxon>Cyprinodontiformes</taxon>
        <taxon>Poeciliidae</taxon>
        <taxon>Poeciliinae</taxon>
        <taxon>Gambusia</taxon>
    </lineage>
</organism>
<reference evidence="1 2" key="1">
    <citation type="journal article" date="2018" name="G3 (Bethesda)">
        <title>A High-Quality Reference Genome for the Invasive Mosquitofish Gambusia affinis Using a Chicago Library.</title>
        <authorList>
            <person name="Hoffberg S.L."/>
            <person name="Troendle N.J."/>
            <person name="Glenn T.C."/>
            <person name="Mahmud O."/>
            <person name="Louha S."/>
            <person name="Chalopin D."/>
            <person name="Bennetzen J.L."/>
            <person name="Mauricio R."/>
        </authorList>
    </citation>
    <scope>NUCLEOTIDE SEQUENCE [LARGE SCALE GENOMIC DNA]</scope>
    <source>
        <strain evidence="1">NE01/NJP1002.9</strain>
        <tissue evidence="1">Muscle</tissue>
    </source>
</reference>
<dbReference type="Gene3D" id="1.10.790.10">
    <property type="entry name" value="Prion/Doppel protein, beta-ribbon domain"/>
    <property type="match status" value="1"/>
</dbReference>
<proteinExistence type="predicted"/>
<gene>
    <name evidence="1" type="ORF">CCH79_00000849</name>
</gene>
<sequence>MDHLSSTNHEEARVSKVTRVKLVTSSIQNNNAGCTASYKHRNKPIISIPLVFTLVPTRDVFVKFLQKLQGADVVGGCFVFIRVVCTREGWTTEGHPISVVRRHLFERAFHARDLTQNIGGPVSSYEASVITVAHPFLQDPFTKVFTKTITGARPPACESSDHRLSVLNRPLASNRPHRCEDKVAAADSLNCHPSTWLLSVLLVSPACRSRSLQFLHWALSSPTCCYRTQSYENIRVSDHLQPRREATPGLLVLKKAAAAVERNPQVEPNQNHQTLSPETILDSRAPIVTPIHILLEGITHTLEVRILIQVGMPGKIHQVIQEQGATQISIQEGILLEVTLQEDTLINQEEAIIQIKTQQEATLQADILQEDTLINQEEEIIQINIQLVEAIQLVDTPTKAEEGILTSTLPEGIIPTSTPEQVATQVVMVEVTVVATVEEQLAVTLTGTQIIKSSAPGSVVEVMDKGMGIQPKSTGFAKKAMVAAGVGALAGMAVGYGLGRFPRPHFAFRNPEEEYYYNNYMYRNYGTKSTDEKDYGRDYVYKPPPRAKTYENFMNECKNRTDLLKDQGSSNSGATDEDNDTVSIEEIGPVLWFAEEAQPVPCPRSSQHACCCRSCPLQALLGEALGWGRFIAITFTVTSGAASSLAERPGAQSSCEQHHYPE</sequence>
<evidence type="ECO:0000313" key="2">
    <source>
        <dbReference type="Proteomes" id="UP000250572"/>
    </source>
</evidence>
<dbReference type="InterPro" id="IPR036924">
    <property type="entry name" value="Prion/Doppel_b-ribbon_dom_sf"/>
</dbReference>
<dbReference type="GO" id="GO:0051260">
    <property type="term" value="P:protein homooligomerization"/>
    <property type="evidence" value="ECO:0007669"/>
    <property type="project" value="InterPro"/>
</dbReference>
<dbReference type="STRING" id="33528.ENSGAFP00000012277"/>
<accession>A0A315W429</accession>
<keyword evidence="2" id="KW-1185">Reference proteome</keyword>
<dbReference type="SUPFAM" id="SSF54098">
    <property type="entry name" value="Prion-like"/>
    <property type="match status" value="1"/>
</dbReference>
<protein>
    <submittedName>
        <fullName evidence="1">Uncharacterized protein</fullName>
    </submittedName>
</protein>
<dbReference type="EMBL" id="NHOQ01001156">
    <property type="protein sequence ID" value="PWA26528.1"/>
    <property type="molecule type" value="Genomic_DNA"/>
</dbReference>
<dbReference type="GO" id="GO:0016020">
    <property type="term" value="C:membrane"/>
    <property type="evidence" value="ECO:0007669"/>
    <property type="project" value="InterPro"/>
</dbReference>
<name>A0A315W429_GAMAF</name>
<dbReference type="Proteomes" id="UP000250572">
    <property type="component" value="Unassembled WGS sequence"/>
</dbReference>
<evidence type="ECO:0000313" key="1">
    <source>
        <dbReference type="EMBL" id="PWA26528.1"/>
    </source>
</evidence>
<comment type="caution">
    <text evidence="1">The sequence shown here is derived from an EMBL/GenBank/DDBJ whole genome shotgun (WGS) entry which is preliminary data.</text>
</comment>
<dbReference type="AlphaFoldDB" id="A0A315W429"/>